<keyword evidence="2" id="KW-0408">Iron</keyword>
<dbReference type="GO" id="GO:0046872">
    <property type="term" value="F:metal ion binding"/>
    <property type="evidence" value="ECO:0007669"/>
    <property type="project" value="UniProtKB-KW"/>
</dbReference>
<dbReference type="PIRSF" id="PIRSF006232">
    <property type="entry name" value="Pirin"/>
    <property type="match status" value="1"/>
</dbReference>
<comment type="cofactor">
    <cofactor evidence="2">
        <name>Fe cation</name>
        <dbReference type="ChEBI" id="CHEBI:24875"/>
    </cofactor>
    <text evidence="2">Binds 1 Fe cation per subunit.</text>
</comment>
<name>A0A1H1HPW7_9ACTN</name>
<feature type="domain" description="Pirin N-terminal" evidence="4">
    <location>
        <begin position="10"/>
        <end position="122"/>
    </location>
</feature>
<dbReference type="InterPro" id="IPR012093">
    <property type="entry name" value="Pirin"/>
</dbReference>
<dbReference type="EMBL" id="FNLF01000002">
    <property type="protein sequence ID" value="SDR27422.1"/>
    <property type="molecule type" value="Genomic_DNA"/>
</dbReference>
<keyword evidence="6" id="KW-1185">Reference proteome</keyword>
<gene>
    <name evidence="5" type="ORF">SAMN04489765_4448</name>
</gene>
<feature type="binding site" evidence="2">
    <location>
        <position position="59"/>
    </location>
    <ligand>
        <name>Fe cation</name>
        <dbReference type="ChEBI" id="CHEBI:24875"/>
    </ligand>
</feature>
<evidence type="ECO:0000256" key="3">
    <source>
        <dbReference type="RuleBase" id="RU003457"/>
    </source>
</evidence>
<feature type="binding site" evidence="2">
    <location>
        <position position="101"/>
    </location>
    <ligand>
        <name>Fe cation</name>
        <dbReference type="ChEBI" id="CHEBI:24875"/>
    </ligand>
</feature>
<dbReference type="SUPFAM" id="SSF51182">
    <property type="entry name" value="RmlC-like cupins"/>
    <property type="match status" value="1"/>
</dbReference>
<dbReference type="Pfam" id="PF02678">
    <property type="entry name" value="Pirin"/>
    <property type="match status" value="1"/>
</dbReference>
<comment type="similarity">
    <text evidence="1 3">Belongs to the pirin family.</text>
</comment>
<feature type="binding site" evidence="2">
    <location>
        <position position="57"/>
    </location>
    <ligand>
        <name>Fe cation</name>
        <dbReference type="ChEBI" id="CHEBI:24875"/>
    </ligand>
</feature>
<dbReference type="RefSeq" id="WP_068563988.1">
    <property type="nucleotide sequence ID" value="NZ_AP025457.1"/>
</dbReference>
<evidence type="ECO:0000256" key="1">
    <source>
        <dbReference type="ARBA" id="ARBA00008416"/>
    </source>
</evidence>
<dbReference type="CDD" id="cd02910">
    <property type="entry name" value="cupin_Yhhw_N"/>
    <property type="match status" value="1"/>
</dbReference>
<evidence type="ECO:0000313" key="5">
    <source>
        <dbReference type="EMBL" id="SDR27422.1"/>
    </source>
</evidence>
<dbReference type="InterPro" id="IPR003829">
    <property type="entry name" value="Pirin_N_dom"/>
</dbReference>
<dbReference type="Proteomes" id="UP000183053">
    <property type="component" value="Unassembled WGS sequence"/>
</dbReference>
<dbReference type="Gene3D" id="2.60.120.10">
    <property type="entry name" value="Jelly Rolls"/>
    <property type="match status" value="1"/>
</dbReference>
<proteinExistence type="inferred from homology"/>
<feature type="binding site" evidence="2">
    <location>
        <position position="103"/>
    </location>
    <ligand>
        <name>Fe cation</name>
        <dbReference type="ChEBI" id="CHEBI:24875"/>
    </ligand>
</feature>
<dbReference type="PANTHER" id="PTHR43212">
    <property type="entry name" value="QUERCETIN 2,3-DIOXYGENASE"/>
    <property type="match status" value="1"/>
</dbReference>
<keyword evidence="2" id="KW-0479">Metal-binding</keyword>
<dbReference type="OrthoDB" id="321327at2"/>
<evidence type="ECO:0000256" key="2">
    <source>
        <dbReference type="PIRSR" id="PIRSR006232-1"/>
    </source>
</evidence>
<protein>
    <recommendedName>
        <fullName evidence="4">Pirin N-terminal domain-containing protein</fullName>
    </recommendedName>
</protein>
<dbReference type="AlphaFoldDB" id="A0A1H1HPW7"/>
<organism evidence="5 6">
    <name type="scientific">Tsukamurella pulmonis</name>
    <dbReference type="NCBI Taxonomy" id="47312"/>
    <lineage>
        <taxon>Bacteria</taxon>
        <taxon>Bacillati</taxon>
        <taxon>Actinomycetota</taxon>
        <taxon>Actinomycetes</taxon>
        <taxon>Mycobacteriales</taxon>
        <taxon>Tsukamurellaceae</taxon>
        <taxon>Tsukamurella</taxon>
    </lineage>
</organism>
<reference evidence="6" key="1">
    <citation type="submission" date="2016-10" db="EMBL/GenBank/DDBJ databases">
        <authorList>
            <person name="Varghese N."/>
            <person name="Submissions S."/>
        </authorList>
    </citation>
    <scope>NUCLEOTIDE SEQUENCE [LARGE SCALE GENOMIC DNA]</scope>
    <source>
        <strain evidence="6">DSM 44142</strain>
    </source>
</reference>
<evidence type="ECO:0000259" key="4">
    <source>
        <dbReference type="Pfam" id="PF02678"/>
    </source>
</evidence>
<dbReference type="PANTHER" id="PTHR43212:SF3">
    <property type="entry name" value="QUERCETIN 2,3-DIOXYGENASE"/>
    <property type="match status" value="1"/>
</dbReference>
<evidence type="ECO:0000313" key="6">
    <source>
        <dbReference type="Proteomes" id="UP000183053"/>
    </source>
</evidence>
<dbReference type="STRING" id="47312.SAMN04489765_4448"/>
<dbReference type="InterPro" id="IPR014710">
    <property type="entry name" value="RmlC-like_jellyroll"/>
</dbReference>
<dbReference type="InterPro" id="IPR011051">
    <property type="entry name" value="RmlC_Cupin_sf"/>
</dbReference>
<accession>A0A1H1HPW7</accession>
<sequence>MDRLVRSRDRAASSMPGVQSRHCFSFGDHYDPDNTHHGVLLACNAEQVAAGTGFDTHPHRAVEIVTWVLSGALVHQDSEGHAGLVHPGLAQRMSAGTGVLHSERNDRPDPAGADVRFVQMWVLPDEPGGAPSYEQREVDADLATGALVPVASGEPEQDAAVRIGNRGATLFAARLAPGGTAVLPEAPFGHLYLAQGALTGESDAGSLALSDGDSLRTAGDARRVTAGPDGAELLFWRMRTRLGG</sequence>